<protein>
    <recommendedName>
        <fullName evidence="3">Secreted protein</fullName>
    </recommendedName>
</protein>
<sequence>MMSFVEFLFAFGKVYGSSTRIVKWTPTVVPPTAPQTGSLAVVVTLEENGCRSDFFSMKTLIFQFHFVVLHRSYSGTLCNPEGCEWSL</sequence>
<reference evidence="1 2" key="1">
    <citation type="journal article" date="2021" name="Sci. Rep.">
        <title>Chromosome anchoring in Senegalese sole (Solea senegalensis) reveals sex-associated markers and genome rearrangements in flatfish.</title>
        <authorList>
            <person name="Guerrero-Cozar I."/>
            <person name="Gomez-Garrido J."/>
            <person name="Berbel C."/>
            <person name="Martinez-Blanch J.F."/>
            <person name="Alioto T."/>
            <person name="Claros M.G."/>
            <person name="Gagnaire P.A."/>
            <person name="Manchado M."/>
        </authorList>
    </citation>
    <scope>NUCLEOTIDE SEQUENCE [LARGE SCALE GENOMIC DNA]</scope>
    <source>
        <strain evidence="1">Sse05_10M</strain>
    </source>
</reference>
<name>A0AAV6SIC0_SOLSE</name>
<proteinExistence type="predicted"/>
<evidence type="ECO:0008006" key="3">
    <source>
        <dbReference type="Google" id="ProtNLM"/>
    </source>
</evidence>
<dbReference type="AlphaFoldDB" id="A0AAV6SIC0"/>
<gene>
    <name evidence="1" type="ORF">JOB18_037057</name>
</gene>
<dbReference type="EMBL" id="JAGKHQ010000005">
    <property type="protein sequence ID" value="KAG7516638.1"/>
    <property type="molecule type" value="Genomic_DNA"/>
</dbReference>
<keyword evidence="2" id="KW-1185">Reference proteome</keyword>
<organism evidence="1 2">
    <name type="scientific">Solea senegalensis</name>
    <name type="common">Senegalese sole</name>
    <dbReference type="NCBI Taxonomy" id="28829"/>
    <lineage>
        <taxon>Eukaryota</taxon>
        <taxon>Metazoa</taxon>
        <taxon>Chordata</taxon>
        <taxon>Craniata</taxon>
        <taxon>Vertebrata</taxon>
        <taxon>Euteleostomi</taxon>
        <taxon>Actinopterygii</taxon>
        <taxon>Neopterygii</taxon>
        <taxon>Teleostei</taxon>
        <taxon>Neoteleostei</taxon>
        <taxon>Acanthomorphata</taxon>
        <taxon>Carangaria</taxon>
        <taxon>Pleuronectiformes</taxon>
        <taxon>Pleuronectoidei</taxon>
        <taxon>Soleidae</taxon>
        <taxon>Solea</taxon>
    </lineage>
</organism>
<comment type="caution">
    <text evidence="1">The sequence shown here is derived from an EMBL/GenBank/DDBJ whole genome shotgun (WGS) entry which is preliminary data.</text>
</comment>
<evidence type="ECO:0000313" key="1">
    <source>
        <dbReference type="EMBL" id="KAG7516638.1"/>
    </source>
</evidence>
<evidence type="ECO:0000313" key="2">
    <source>
        <dbReference type="Proteomes" id="UP000693946"/>
    </source>
</evidence>
<dbReference type="Proteomes" id="UP000693946">
    <property type="component" value="Linkage Group LG13"/>
</dbReference>
<accession>A0AAV6SIC0</accession>